<evidence type="ECO:0000313" key="7">
    <source>
        <dbReference type="EMBL" id="EFE32574.1"/>
    </source>
</evidence>
<keyword evidence="8" id="KW-1185">Reference proteome</keyword>
<feature type="transmembrane region" description="Helical" evidence="5">
    <location>
        <begin position="494"/>
        <end position="515"/>
    </location>
</feature>
<dbReference type="GeneID" id="9526803"/>
<dbReference type="eggNOG" id="KOG0255">
    <property type="taxonomic scope" value="Eukaryota"/>
</dbReference>
<protein>
    <submittedName>
        <fullName evidence="7">MFS multidrug transporter, putative</fullName>
    </submittedName>
</protein>
<keyword evidence="4 5" id="KW-0472">Membrane</keyword>
<keyword evidence="3 5" id="KW-1133">Transmembrane helix</keyword>
<dbReference type="EMBL" id="ABSU01000014">
    <property type="protein sequence ID" value="EFE32574.1"/>
    <property type="molecule type" value="Genomic_DNA"/>
</dbReference>
<evidence type="ECO:0000256" key="1">
    <source>
        <dbReference type="ARBA" id="ARBA00004141"/>
    </source>
</evidence>
<feature type="transmembrane region" description="Helical" evidence="5">
    <location>
        <begin position="358"/>
        <end position="379"/>
    </location>
</feature>
<proteinExistence type="predicted"/>
<accession>D4AW34</accession>
<dbReference type="Proteomes" id="UP000008866">
    <property type="component" value="Unassembled WGS sequence"/>
</dbReference>
<feature type="transmembrane region" description="Helical" evidence="5">
    <location>
        <begin position="313"/>
        <end position="338"/>
    </location>
</feature>
<dbReference type="GO" id="GO:0022857">
    <property type="term" value="F:transmembrane transporter activity"/>
    <property type="evidence" value="ECO:0007669"/>
    <property type="project" value="InterPro"/>
</dbReference>
<feature type="domain" description="Major facilitator superfamily (MFS) profile" evidence="6">
    <location>
        <begin position="85"/>
        <end position="543"/>
    </location>
</feature>
<dbReference type="PANTHER" id="PTHR23502:SF26">
    <property type="entry name" value="MAJOR FACILITATOR SUPERFAMILY (MFS) PROFILE DOMAIN-CONTAINING PROTEIN"/>
    <property type="match status" value="1"/>
</dbReference>
<feature type="transmembrane region" description="Helical" evidence="5">
    <location>
        <begin position="240"/>
        <end position="259"/>
    </location>
</feature>
<dbReference type="InterPro" id="IPR011701">
    <property type="entry name" value="MFS"/>
</dbReference>
<dbReference type="PANTHER" id="PTHR23502">
    <property type="entry name" value="MAJOR FACILITATOR SUPERFAMILY"/>
    <property type="match status" value="1"/>
</dbReference>
<organism evidence="7 8">
    <name type="scientific">Arthroderma benhamiae (strain ATCC MYA-4681 / CBS 112371)</name>
    <name type="common">Trichophyton mentagrophytes</name>
    <dbReference type="NCBI Taxonomy" id="663331"/>
    <lineage>
        <taxon>Eukaryota</taxon>
        <taxon>Fungi</taxon>
        <taxon>Dikarya</taxon>
        <taxon>Ascomycota</taxon>
        <taxon>Pezizomycotina</taxon>
        <taxon>Eurotiomycetes</taxon>
        <taxon>Eurotiomycetidae</taxon>
        <taxon>Onygenales</taxon>
        <taxon>Arthrodermataceae</taxon>
        <taxon>Trichophyton</taxon>
    </lineage>
</organism>
<evidence type="ECO:0000256" key="4">
    <source>
        <dbReference type="ARBA" id="ARBA00023136"/>
    </source>
</evidence>
<name>D4AW34_ARTBC</name>
<dbReference type="Gene3D" id="1.20.1720.10">
    <property type="entry name" value="Multidrug resistance protein D"/>
    <property type="match status" value="1"/>
</dbReference>
<evidence type="ECO:0000313" key="8">
    <source>
        <dbReference type="Proteomes" id="UP000008866"/>
    </source>
</evidence>
<dbReference type="PROSITE" id="PS50850">
    <property type="entry name" value="MFS"/>
    <property type="match status" value="1"/>
</dbReference>
<dbReference type="HOGENOM" id="CLU_008455_8_4_1"/>
<dbReference type="KEGG" id="abe:ARB_00398"/>
<sequence length="562" mass="61373">MVFERQAEAGNLSSITLFNTKSEAPSPLSPSTARNSLDKAPHASALTLTNPNGNEDVELAAKNTSSKTSAEPPYHIFSHRQKWQLVLLVSIAGAFSPLSSNIYFPAIDTISSQLHVSASLVALTITVYLIVQGISPSIWGPMSDTSGRRITFVITLTIYAAANLALAFTANFPMLVVLRGVQALGSAATISISVGVIGDMACPEERGGFVGTNAGIRMIGQAVGPVIGGLLNSKWGFRSIFWLLFVQSIIVLLLLLVFLPETQRKLAGNGSIPLHGFHKPWLYYLQPPKSWAKNKGSESPASKIPRISLKSTLVPLTYVFQKDIFVLLAWGSLIYTLWSMVTSSTTTVLLHSFPSLTQWQIGLCFLPNGAGCVLGSLFTGRLLDRTFKRIQSEYKIQHGLPDSVNIKNIPDFPIERTRLQFMPYFSLSFIICVALYGPSFELNDLRRYFAANLVASLGLQFMIAFTSTAIFNINSTMLVDCFPNGSASATATNNLVRCLVGAAGVSVIQPLIAAVRVRNAFLILTGVVVLFLPLVWVQWQYCGKWRQERVRRESEKSGTGEK</sequence>
<comment type="caution">
    <text evidence="7">The sequence shown here is derived from an EMBL/GenBank/DDBJ whole genome shotgun (WGS) entry which is preliminary data.</text>
</comment>
<gene>
    <name evidence="7" type="ORF">ARB_00398</name>
</gene>
<feature type="transmembrane region" description="Helical" evidence="5">
    <location>
        <begin position="110"/>
        <end position="131"/>
    </location>
</feature>
<dbReference type="InterPro" id="IPR020846">
    <property type="entry name" value="MFS_dom"/>
</dbReference>
<evidence type="ECO:0000256" key="2">
    <source>
        <dbReference type="ARBA" id="ARBA00022692"/>
    </source>
</evidence>
<dbReference type="Pfam" id="PF07690">
    <property type="entry name" value="MFS_1"/>
    <property type="match status" value="1"/>
</dbReference>
<evidence type="ECO:0000259" key="6">
    <source>
        <dbReference type="PROSITE" id="PS50850"/>
    </source>
</evidence>
<feature type="transmembrane region" description="Helical" evidence="5">
    <location>
        <begin position="152"/>
        <end position="172"/>
    </location>
</feature>
<evidence type="ECO:0000256" key="3">
    <source>
        <dbReference type="ARBA" id="ARBA00022989"/>
    </source>
</evidence>
<dbReference type="AlphaFoldDB" id="D4AW34"/>
<dbReference type="Gene3D" id="1.20.1250.20">
    <property type="entry name" value="MFS general substrate transporter like domains"/>
    <property type="match status" value="1"/>
</dbReference>
<reference evidence="8" key="1">
    <citation type="journal article" date="2011" name="Genome Biol.">
        <title>Comparative and functional genomics provide insights into the pathogenicity of dermatophytic fungi.</title>
        <authorList>
            <person name="Burmester A."/>
            <person name="Shelest E."/>
            <person name="Gloeckner G."/>
            <person name="Heddergott C."/>
            <person name="Schindler S."/>
            <person name="Staib P."/>
            <person name="Heidel A."/>
            <person name="Felder M."/>
            <person name="Petzold A."/>
            <person name="Szafranski K."/>
            <person name="Feuermann M."/>
            <person name="Pedruzzi I."/>
            <person name="Priebe S."/>
            <person name="Groth M."/>
            <person name="Winkler R."/>
            <person name="Li W."/>
            <person name="Kniemeyer O."/>
            <person name="Schroeckh V."/>
            <person name="Hertweck C."/>
            <person name="Hube B."/>
            <person name="White T.C."/>
            <person name="Platzer M."/>
            <person name="Guthke R."/>
            <person name="Heitman J."/>
            <person name="Woestemeyer J."/>
            <person name="Zipfel P.F."/>
            <person name="Monod M."/>
            <person name="Brakhage A.A."/>
        </authorList>
    </citation>
    <scope>NUCLEOTIDE SEQUENCE [LARGE SCALE GENOMIC DNA]</scope>
    <source>
        <strain evidence="8">ATCC MYA-4681 / CBS 112371</strain>
    </source>
</reference>
<feature type="transmembrane region" description="Helical" evidence="5">
    <location>
        <begin position="421"/>
        <end position="437"/>
    </location>
</feature>
<keyword evidence="2 5" id="KW-0812">Transmembrane</keyword>
<dbReference type="RefSeq" id="XP_003013214.1">
    <property type="nucleotide sequence ID" value="XM_003013168.1"/>
</dbReference>
<dbReference type="OMA" id="TEREYCQ"/>
<feature type="transmembrane region" description="Helical" evidence="5">
    <location>
        <begin position="521"/>
        <end position="542"/>
    </location>
</feature>
<dbReference type="GO" id="GO:0005886">
    <property type="term" value="C:plasma membrane"/>
    <property type="evidence" value="ECO:0007669"/>
    <property type="project" value="TreeGrafter"/>
</dbReference>
<dbReference type="SUPFAM" id="SSF103473">
    <property type="entry name" value="MFS general substrate transporter"/>
    <property type="match status" value="1"/>
</dbReference>
<feature type="transmembrane region" description="Helical" evidence="5">
    <location>
        <begin position="449"/>
        <end position="473"/>
    </location>
</feature>
<dbReference type="InterPro" id="IPR036259">
    <property type="entry name" value="MFS_trans_sf"/>
</dbReference>
<evidence type="ECO:0000256" key="5">
    <source>
        <dbReference type="SAM" id="Phobius"/>
    </source>
</evidence>
<feature type="transmembrane region" description="Helical" evidence="5">
    <location>
        <begin position="85"/>
        <end position="104"/>
    </location>
</feature>
<comment type="subcellular location">
    <subcellularLocation>
        <location evidence="1">Membrane</location>
        <topology evidence="1">Multi-pass membrane protein</topology>
    </subcellularLocation>
</comment>